<evidence type="ECO:0000259" key="12">
    <source>
        <dbReference type="Pfam" id="PF13490"/>
    </source>
</evidence>
<dbReference type="Gene3D" id="1.10.10.1320">
    <property type="entry name" value="Anti-sigma factor, zinc-finger domain"/>
    <property type="match status" value="1"/>
</dbReference>
<dbReference type="InterPro" id="IPR018764">
    <property type="entry name" value="RskA_C"/>
</dbReference>
<organism evidence="13 14">
    <name type="scientific">Plantactinospora siamensis</name>
    <dbReference type="NCBI Taxonomy" id="555372"/>
    <lineage>
        <taxon>Bacteria</taxon>
        <taxon>Bacillati</taxon>
        <taxon>Actinomycetota</taxon>
        <taxon>Actinomycetes</taxon>
        <taxon>Micromonosporales</taxon>
        <taxon>Micromonosporaceae</taxon>
        <taxon>Plantactinospora</taxon>
    </lineage>
</organism>
<evidence type="ECO:0000256" key="6">
    <source>
        <dbReference type="ARBA" id="ARBA00023015"/>
    </source>
</evidence>
<evidence type="ECO:0000256" key="9">
    <source>
        <dbReference type="ARBA" id="ARBA00029829"/>
    </source>
</evidence>
<protein>
    <recommendedName>
        <fullName evidence="10">Regulator of SigK</fullName>
    </recommendedName>
    <alternativeName>
        <fullName evidence="9">Sigma-K anti-sigma factor RskA</fullName>
    </alternativeName>
</protein>
<evidence type="ECO:0000313" key="13">
    <source>
        <dbReference type="EMBL" id="MFC0567523.1"/>
    </source>
</evidence>
<evidence type="ECO:0000256" key="7">
    <source>
        <dbReference type="ARBA" id="ARBA00023136"/>
    </source>
</evidence>
<keyword evidence="14" id="KW-1185">Reference proteome</keyword>
<dbReference type="Pfam" id="PF10099">
    <property type="entry name" value="RskA_C"/>
    <property type="match status" value="1"/>
</dbReference>
<evidence type="ECO:0000256" key="2">
    <source>
        <dbReference type="ARBA" id="ARBA00004236"/>
    </source>
</evidence>
<sequence length="246" mass="25641">MNPNVHSLVGAYALDAVDDLERAAFERHLRDCDDCRAELIELREAAARLPDGTWAVPPPRLRDSVLTAIAHTRQLPPTEPAVPPAGTRPSRRMRLAAAAAVLVTAVGTGTAVYAVQDHRVRHEHQLAEAAQASEARVRAILAAPDLVVRDQRLTSGGRVTVASSRLNDAGVIMLAATGAPAAGRVYQLWTIRGGVPSSVGALHQGQSAVVQIVDGLPGSSGVGVTVEPAPGSTTPTAPLDALVKLT</sequence>
<accession>A0ABV6P3B9</accession>
<keyword evidence="6" id="KW-0805">Transcription regulation</keyword>
<keyword evidence="7" id="KW-0472">Membrane</keyword>
<evidence type="ECO:0000256" key="1">
    <source>
        <dbReference type="ARBA" id="ARBA00004167"/>
    </source>
</evidence>
<feature type="domain" description="Putative zinc-finger" evidence="12">
    <location>
        <begin position="5"/>
        <end position="36"/>
    </location>
</feature>
<keyword evidence="4" id="KW-0812">Transmembrane</keyword>
<evidence type="ECO:0000259" key="11">
    <source>
        <dbReference type="Pfam" id="PF10099"/>
    </source>
</evidence>
<evidence type="ECO:0000256" key="3">
    <source>
        <dbReference type="ARBA" id="ARBA00022475"/>
    </source>
</evidence>
<comment type="subcellular location">
    <subcellularLocation>
        <location evidence="2">Cell membrane</location>
    </subcellularLocation>
    <subcellularLocation>
        <location evidence="1">Membrane</location>
        <topology evidence="1">Single-pass membrane protein</topology>
    </subcellularLocation>
</comment>
<proteinExistence type="predicted"/>
<dbReference type="EMBL" id="JBHLUE010000026">
    <property type="protein sequence ID" value="MFC0567523.1"/>
    <property type="molecule type" value="Genomic_DNA"/>
</dbReference>
<keyword evidence="3" id="KW-1003">Cell membrane</keyword>
<dbReference type="InterPro" id="IPR027383">
    <property type="entry name" value="Znf_put"/>
</dbReference>
<keyword evidence="8" id="KW-0804">Transcription</keyword>
<reference evidence="13 14" key="1">
    <citation type="submission" date="2024-09" db="EMBL/GenBank/DDBJ databases">
        <authorList>
            <person name="Sun Q."/>
            <person name="Mori K."/>
        </authorList>
    </citation>
    <scope>NUCLEOTIDE SEQUENCE [LARGE SCALE GENOMIC DNA]</scope>
    <source>
        <strain evidence="13 14">TBRC 2205</strain>
    </source>
</reference>
<dbReference type="Pfam" id="PF13490">
    <property type="entry name" value="zf-HC2"/>
    <property type="match status" value="1"/>
</dbReference>
<dbReference type="InterPro" id="IPR051474">
    <property type="entry name" value="Anti-sigma-K/W_factor"/>
</dbReference>
<evidence type="ECO:0000256" key="10">
    <source>
        <dbReference type="ARBA" id="ARBA00030803"/>
    </source>
</evidence>
<dbReference type="RefSeq" id="WP_377342826.1">
    <property type="nucleotide sequence ID" value="NZ_JBHLUE010000026.1"/>
</dbReference>
<dbReference type="PANTHER" id="PTHR37461:SF1">
    <property type="entry name" value="ANTI-SIGMA-K FACTOR RSKA"/>
    <property type="match status" value="1"/>
</dbReference>
<dbReference type="PANTHER" id="PTHR37461">
    <property type="entry name" value="ANTI-SIGMA-K FACTOR RSKA"/>
    <property type="match status" value="1"/>
</dbReference>
<feature type="domain" description="Anti-sigma K factor RskA C-terminal" evidence="11">
    <location>
        <begin position="95"/>
        <end position="238"/>
    </location>
</feature>
<dbReference type="Proteomes" id="UP001589894">
    <property type="component" value="Unassembled WGS sequence"/>
</dbReference>
<comment type="caution">
    <text evidence="13">The sequence shown here is derived from an EMBL/GenBank/DDBJ whole genome shotgun (WGS) entry which is preliminary data.</text>
</comment>
<name>A0ABV6P3B9_9ACTN</name>
<gene>
    <name evidence="13" type="ORF">ACFFHU_25725</name>
</gene>
<keyword evidence="5" id="KW-1133">Transmembrane helix</keyword>
<evidence type="ECO:0000256" key="4">
    <source>
        <dbReference type="ARBA" id="ARBA00022692"/>
    </source>
</evidence>
<evidence type="ECO:0000256" key="5">
    <source>
        <dbReference type="ARBA" id="ARBA00022989"/>
    </source>
</evidence>
<evidence type="ECO:0000313" key="14">
    <source>
        <dbReference type="Proteomes" id="UP001589894"/>
    </source>
</evidence>
<evidence type="ECO:0000256" key="8">
    <source>
        <dbReference type="ARBA" id="ARBA00023163"/>
    </source>
</evidence>
<dbReference type="InterPro" id="IPR041916">
    <property type="entry name" value="Anti_sigma_zinc_sf"/>
</dbReference>